<comment type="caution">
    <text evidence="2">The sequence shown here is derived from an EMBL/GenBank/DDBJ whole genome shotgun (WGS) entry which is preliminary data.</text>
</comment>
<organism evidence="2 3">
    <name type="scientific">Intestinirhabdus alba</name>
    <dbReference type="NCBI Taxonomy" id="2899544"/>
    <lineage>
        <taxon>Bacteria</taxon>
        <taxon>Pseudomonadati</taxon>
        <taxon>Pseudomonadota</taxon>
        <taxon>Gammaproteobacteria</taxon>
        <taxon>Enterobacterales</taxon>
        <taxon>Enterobacteriaceae</taxon>
        <taxon>Intestinirhabdus</taxon>
    </lineage>
</organism>
<keyword evidence="3" id="KW-1185">Reference proteome</keyword>
<dbReference type="OrthoDB" id="7914296at2"/>
<dbReference type="PANTHER" id="PTHR12110">
    <property type="entry name" value="HYDROXYPYRUVATE ISOMERASE"/>
    <property type="match status" value="1"/>
</dbReference>
<dbReference type="InterPro" id="IPR050312">
    <property type="entry name" value="IolE/XylAMocC-like"/>
</dbReference>
<accession>A0A6L6IPM0</accession>
<protein>
    <submittedName>
        <fullName evidence="2">TIM barrel protein</fullName>
    </submittedName>
</protein>
<dbReference type="EMBL" id="WMJZ01000062">
    <property type="protein sequence ID" value="MTH48812.1"/>
    <property type="molecule type" value="Genomic_DNA"/>
</dbReference>
<sequence length="283" mass="30149">MPLLPGVNTAMFDGLDTDIAFGIIARAGFHYVELAYNQGYVGGLSPALFSDRHAGYIVSLLEKHRLATHTLGATMNLAADDAIEAFSQRIRFAAAIGARRLTVCPGRRADRALIIERLKVLSGVAATHRCTLCIENGGDANYDVFALAEEGFALLEAVNSPALAFNIDAGNMVSLRPDADPIAGAMAMLPAAAHCHIKDVSVRNGEFFFPAIGDGDLHYPPLLDALAEKGIPCSLEIPLRMHRRADGYPVRGADPVPAATCLAVLQRSRQALQPWLADVPPAG</sequence>
<gene>
    <name evidence="2" type="ORF">GJV78_21770</name>
</gene>
<reference evidence="2 3" key="1">
    <citation type="submission" date="2019-11" db="EMBL/GenBank/DDBJ databases">
        <title>Escherichia alba sp. nov. isolated from the gut of plastic-eating superworms Zophobas atratus.</title>
        <authorList>
            <person name="Yang Y."/>
        </authorList>
    </citation>
    <scope>NUCLEOTIDE SEQUENCE [LARGE SCALE GENOMIC DNA]</scope>
    <source>
        <strain evidence="3">BIT-B35</strain>
    </source>
</reference>
<dbReference type="Gene3D" id="3.20.20.150">
    <property type="entry name" value="Divalent-metal-dependent TIM barrel enzymes"/>
    <property type="match status" value="1"/>
</dbReference>
<evidence type="ECO:0000313" key="2">
    <source>
        <dbReference type="EMBL" id="MTH48812.1"/>
    </source>
</evidence>
<dbReference type="Pfam" id="PF01261">
    <property type="entry name" value="AP_endonuc_2"/>
    <property type="match status" value="1"/>
</dbReference>
<dbReference type="RefSeq" id="WP_155110196.1">
    <property type="nucleotide sequence ID" value="NZ_WMJZ01000062.1"/>
</dbReference>
<dbReference type="AlphaFoldDB" id="A0A6L6IPM0"/>
<dbReference type="InterPro" id="IPR013022">
    <property type="entry name" value="Xyl_isomerase-like_TIM-brl"/>
</dbReference>
<dbReference type="Proteomes" id="UP000477739">
    <property type="component" value="Unassembled WGS sequence"/>
</dbReference>
<name>A0A6L6IPM0_9ENTR</name>
<proteinExistence type="predicted"/>
<evidence type="ECO:0000313" key="3">
    <source>
        <dbReference type="Proteomes" id="UP000477739"/>
    </source>
</evidence>
<evidence type="ECO:0000259" key="1">
    <source>
        <dbReference type="Pfam" id="PF01261"/>
    </source>
</evidence>
<dbReference type="SUPFAM" id="SSF51658">
    <property type="entry name" value="Xylose isomerase-like"/>
    <property type="match status" value="1"/>
</dbReference>
<feature type="domain" description="Xylose isomerase-like TIM barrel" evidence="1">
    <location>
        <begin position="23"/>
        <end position="239"/>
    </location>
</feature>
<dbReference type="InterPro" id="IPR036237">
    <property type="entry name" value="Xyl_isomerase-like_sf"/>
</dbReference>